<evidence type="ECO:0000313" key="4">
    <source>
        <dbReference type="Proteomes" id="UP000774935"/>
    </source>
</evidence>
<reference evidence="3 4" key="1">
    <citation type="submission" date="2021-07" db="EMBL/GenBank/DDBJ databases">
        <authorList>
            <person name="Kim M.K."/>
        </authorList>
    </citation>
    <scope>NUCLEOTIDE SEQUENCE [LARGE SCALE GENOMIC DNA]</scope>
    <source>
        <strain evidence="3 4">HLY7-15</strain>
    </source>
</reference>
<evidence type="ECO:0000259" key="2">
    <source>
        <dbReference type="Pfam" id="PF13476"/>
    </source>
</evidence>
<organism evidence="3 4">
    <name type="scientific">Pontibacter populi</name>
    <dbReference type="NCBI Taxonomy" id="890055"/>
    <lineage>
        <taxon>Bacteria</taxon>
        <taxon>Pseudomonadati</taxon>
        <taxon>Bacteroidota</taxon>
        <taxon>Cytophagia</taxon>
        <taxon>Cytophagales</taxon>
        <taxon>Hymenobacteraceae</taxon>
        <taxon>Pontibacter</taxon>
    </lineage>
</organism>
<proteinExistence type="predicted"/>
<dbReference type="InterPro" id="IPR027417">
    <property type="entry name" value="P-loop_NTPase"/>
</dbReference>
<sequence length="984" mass="112546">MRHLQKISISNARRFGKDIEIDFGHGATILLAPNGTGKTTVFEAIELALTGSTQRLGNPPSALIREKQPGLDVRLDFEDGKFCEVEYRKGNIPILKGDHNELFRNHGLESIPFLLRLTHLLEQRGKNWIIGAGTEEAGSMLDRISIGRELNQVSGKRISVLKAARKEEEIRKLHLEQSKQNLIEFQDLLNKRNKLAVDTKLIPFKDIVSQIQHYFTLVLNEEVHIVIENASSGGASLSHIQSIIDQKIKELDRKIEQYTELENLIPLYDSNSINISSKQEKILNLDKEEKFLEKEKHKVANENETNKQNLSFAQTALTALCEIIDLFVQQEVSQLERDQFKTEIESLNIKLLSDKDNLKSLNDKIEEAKAHSDRRRLLDEGIEKALNERGELTNLEELHKEWQKLHESIEELNKSTIPELNIQKSLSNERLSEVRTLLINAQNRFQASEKSLKQLKDVSDTIQGAVSVIAANIPENRQDCPVCAAEYSPKELQTRISNALTSINPLVADAVIVAKEASKHLEDTQSKYNEEMLLLNKTLNELNRFEEQIKSINSLINEKILPRFPSCKTPNDALAQNKVISDNIRGTLLKLNRERDLLGEVLPSEKLKDLVLLKGEYERRIDTMQISINNFSLKLSNVIEKIENIQIRISDKNKEKVLIDIDSKESEINELKTLNVRIKSKQTELQENIDKIKQQIISENNFISHIVSQQNVISEKWLAMELLGEPSKKSLIESKNSMLRRQNELIEARKSANTLEIELSRWKAAEAFEILDKEIKEKAHPDNEDEYLIKLKELLKNSESKNHFLSQRIGTLNSLFENVKIQQDTVHKYVESVNPLWRSLLKRVVVNPRFAETSLNSYSKRNKTLAEASTKFDGSFIDVADVASEAQLTDLQLTFMLAMAKKYEWTSWKALLLDDPTQHHDLVHSAAVFDLLRDYIINLDFQVLLGTHDAVQANFFRRKLVNDGIDAKIWTLKADENGVRAECI</sequence>
<accession>A0ABS6XFZ8</accession>
<evidence type="ECO:0000313" key="3">
    <source>
        <dbReference type="EMBL" id="MBW3366915.1"/>
    </source>
</evidence>
<dbReference type="Proteomes" id="UP000774935">
    <property type="component" value="Unassembled WGS sequence"/>
</dbReference>
<name>A0ABS6XFZ8_9BACT</name>
<dbReference type="Gene3D" id="3.40.50.300">
    <property type="entry name" value="P-loop containing nucleotide triphosphate hydrolases"/>
    <property type="match status" value="2"/>
</dbReference>
<dbReference type="PANTHER" id="PTHR32114:SF2">
    <property type="entry name" value="ABC TRANSPORTER ABCH.3"/>
    <property type="match status" value="1"/>
</dbReference>
<keyword evidence="4" id="KW-1185">Reference proteome</keyword>
<dbReference type="PANTHER" id="PTHR32114">
    <property type="entry name" value="ABC TRANSPORTER ABCH.3"/>
    <property type="match status" value="1"/>
</dbReference>
<dbReference type="RefSeq" id="WP_199111661.1">
    <property type="nucleotide sequence ID" value="NZ_JAHWXQ010000008.1"/>
</dbReference>
<feature type="coiled-coil region" evidence="1">
    <location>
        <begin position="244"/>
        <end position="302"/>
    </location>
</feature>
<keyword evidence="1" id="KW-0175">Coiled coil</keyword>
<dbReference type="EMBL" id="JAHWXQ010000008">
    <property type="protein sequence ID" value="MBW3366915.1"/>
    <property type="molecule type" value="Genomic_DNA"/>
</dbReference>
<feature type="coiled-coil region" evidence="1">
    <location>
        <begin position="528"/>
        <end position="555"/>
    </location>
</feature>
<feature type="coiled-coil region" evidence="1">
    <location>
        <begin position="635"/>
        <end position="695"/>
    </location>
</feature>
<protein>
    <submittedName>
        <fullName evidence="3">AAA family ATPase</fullName>
    </submittedName>
</protein>
<dbReference type="Pfam" id="PF13476">
    <property type="entry name" value="AAA_23"/>
    <property type="match status" value="1"/>
</dbReference>
<comment type="caution">
    <text evidence="3">The sequence shown here is derived from an EMBL/GenBank/DDBJ whole genome shotgun (WGS) entry which is preliminary data.</text>
</comment>
<feature type="domain" description="Rad50/SbcC-type AAA" evidence="2">
    <location>
        <begin position="6"/>
        <end position="293"/>
    </location>
</feature>
<evidence type="ECO:0000256" key="1">
    <source>
        <dbReference type="SAM" id="Coils"/>
    </source>
</evidence>
<dbReference type="SUPFAM" id="SSF52540">
    <property type="entry name" value="P-loop containing nucleoside triphosphate hydrolases"/>
    <property type="match status" value="1"/>
</dbReference>
<dbReference type="InterPro" id="IPR038729">
    <property type="entry name" value="Rad50/SbcC_AAA"/>
</dbReference>
<gene>
    <name evidence="3" type="ORF">KYK27_17785</name>
</gene>
<feature type="coiled-coil region" evidence="1">
    <location>
        <begin position="344"/>
        <end position="458"/>
    </location>
</feature>